<reference evidence="2" key="1">
    <citation type="journal article" date="2022" name="Nat. Commun.">
        <title>Chromosome evolution and the genetic basis of agronomically important traits in greater yam.</title>
        <authorList>
            <person name="Bredeson J.V."/>
            <person name="Lyons J.B."/>
            <person name="Oniyinde I.O."/>
            <person name="Okereke N.R."/>
            <person name="Kolade O."/>
            <person name="Nnabue I."/>
            <person name="Nwadili C.O."/>
            <person name="Hribova E."/>
            <person name="Parker M."/>
            <person name="Nwogha J."/>
            <person name="Shu S."/>
            <person name="Carlson J."/>
            <person name="Kariba R."/>
            <person name="Muthemba S."/>
            <person name="Knop K."/>
            <person name="Barton G.J."/>
            <person name="Sherwood A.V."/>
            <person name="Lopez-Montes A."/>
            <person name="Asiedu R."/>
            <person name="Jamnadass R."/>
            <person name="Muchugi A."/>
            <person name="Goodstein D."/>
            <person name="Egesi C.N."/>
            <person name="Featherston J."/>
            <person name="Asfaw A."/>
            <person name="Simpson G.G."/>
            <person name="Dolezel J."/>
            <person name="Hendre P.S."/>
            <person name="Van Deynze A."/>
            <person name="Kumar P.L."/>
            <person name="Obidiegwu J.E."/>
            <person name="Bhattacharjee R."/>
            <person name="Rokhsar D.S."/>
        </authorList>
    </citation>
    <scope>NUCLEOTIDE SEQUENCE [LARGE SCALE GENOMIC DNA]</scope>
    <source>
        <strain evidence="2">cv. TDa95/00328</strain>
    </source>
</reference>
<name>A0ACB7WLQ6_DIOAL</name>
<dbReference type="EC" id="4.2.99.20" evidence="1"/>
<accession>A0ACB7WLQ6</accession>
<comment type="caution">
    <text evidence="1">The sequence shown here is derived from an EMBL/GenBank/DDBJ whole genome shotgun (WGS) entry which is preliminary data.</text>
</comment>
<proteinExistence type="predicted"/>
<dbReference type="EMBL" id="CM037013">
    <property type="protein sequence ID" value="KAH7688938.1"/>
    <property type="molecule type" value="Genomic_DNA"/>
</dbReference>
<evidence type="ECO:0000313" key="1">
    <source>
        <dbReference type="EMBL" id="KAH7688938.1"/>
    </source>
</evidence>
<dbReference type="EC" id="4.2.1.113" evidence="1"/>
<dbReference type="EC" id="2.2.1.9" evidence="1"/>
<keyword evidence="1" id="KW-0456">Lyase</keyword>
<keyword evidence="2" id="KW-1185">Reference proteome</keyword>
<sequence>MLRADLFLHSKPSPLAVPSLSSRRSLRRPRLLLLRRRSKPSFQVYSGLEVFVDEVQEMEELDSLVEISETRTLPSALSYRNGVEKIREEVENLKVNPPSSASGVLRLQVAVPPSTKASIWLYSQQRSLVVFPQFYLSRKQSAHSSCGLDLINLLPQVSGIGAAICVQGSSHTQRGCNFVARYQSQKGIAKGR</sequence>
<organism evidence="1 2">
    <name type="scientific">Dioscorea alata</name>
    <name type="common">Purple yam</name>
    <dbReference type="NCBI Taxonomy" id="55571"/>
    <lineage>
        <taxon>Eukaryota</taxon>
        <taxon>Viridiplantae</taxon>
        <taxon>Streptophyta</taxon>
        <taxon>Embryophyta</taxon>
        <taxon>Tracheophyta</taxon>
        <taxon>Spermatophyta</taxon>
        <taxon>Magnoliopsida</taxon>
        <taxon>Liliopsida</taxon>
        <taxon>Dioscoreales</taxon>
        <taxon>Dioscoreaceae</taxon>
        <taxon>Dioscorea</taxon>
    </lineage>
</organism>
<protein>
    <submittedName>
        <fullName evidence="1">2-succinyl-6-hydroxy-2, 4-cyclohexadiene-1-carboxylate synthase protein</fullName>
        <ecNumber evidence="1">2.2.1.9</ecNumber>
        <ecNumber evidence="1">4.2.1.113</ecNumber>
        <ecNumber evidence="1">4.2.99.20</ecNumber>
    </submittedName>
</protein>
<evidence type="ECO:0000313" key="2">
    <source>
        <dbReference type="Proteomes" id="UP000827976"/>
    </source>
</evidence>
<keyword evidence="1" id="KW-0808">Transferase</keyword>
<gene>
    <name evidence="1" type="ORF">IHE45_03G062400</name>
</gene>
<dbReference type="Proteomes" id="UP000827976">
    <property type="component" value="Chromosome 3"/>
</dbReference>